<reference evidence="2 3" key="2">
    <citation type="submission" date="2018-11" db="EMBL/GenBank/DDBJ databases">
        <authorList>
            <consortium name="Pathogen Informatics"/>
        </authorList>
    </citation>
    <scope>NUCLEOTIDE SEQUENCE [LARGE SCALE GENOMIC DNA]</scope>
</reference>
<proteinExistence type="predicted"/>
<gene>
    <name evidence="2" type="ORF">TASK_LOCUS9608</name>
</gene>
<dbReference type="EMBL" id="UYRS01019276">
    <property type="protein sequence ID" value="VDK44306.1"/>
    <property type="molecule type" value="Genomic_DNA"/>
</dbReference>
<organism evidence="4">
    <name type="scientific">Taenia asiatica</name>
    <name type="common">Asian tapeworm</name>
    <dbReference type="NCBI Taxonomy" id="60517"/>
    <lineage>
        <taxon>Eukaryota</taxon>
        <taxon>Metazoa</taxon>
        <taxon>Spiralia</taxon>
        <taxon>Lophotrochozoa</taxon>
        <taxon>Platyhelminthes</taxon>
        <taxon>Cestoda</taxon>
        <taxon>Eucestoda</taxon>
        <taxon>Cyclophyllidea</taxon>
        <taxon>Taeniidae</taxon>
        <taxon>Taenia</taxon>
    </lineage>
</organism>
<sequence>MENTQRTVNEGKAVKETTHGSNPTTGSPIVPNTNSSMLSRKRKNEQNYRTQSSPSQATSQQNQAKSIHTSTHPLSGLLFPFPLSSNPNDCGL</sequence>
<accession>A0A0R3WFG4</accession>
<keyword evidence="3" id="KW-1185">Reference proteome</keyword>
<evidence type="ECO:0000313" key="4">
    <source>
        <dbReference type="WBParaSite" id="TASK_0000960701-mRNA-1"/>
    </source>
</evidence>
<name>A0A0R3WFG4_TAEAS</name>
<dbReference type="AlphaFoldDB" id="A0A0R3WFG4"/>
<reference evidence="4" key="1">
    <citation type="submission" date="2017-02" db="UniProtKB">
        <authorList>
            <consortium name="WormBaseParasite"/>
        </authorList>
    </citation>
    <scope>IDENTIFICATION</scope>
</reference>
<evidence type="ECO:0000313" key="2">
    <source>
        <dbReference type="EMBL" id="VDK44306.1"/>
    </source>
</evidence>
<dbReference type="Proteomes" id="UP000282613">
    <property type="component" value="Unassembled WGS sequence"/>
</dbReference>
<evidence type="ECO:0000256" key="1">
    <source>
        <dbReference type="SAM" id="MobiDB-lite"/>
    </source>
</evidence>
<evidence type="ECO:0000313" key="3">
    <source>
        <dbReference type="Proteomes" id="UP000282613"/>
    </source>
</evidence>
<feature type="compositionally biased region" description="Low complexity" evidence="1">
    <location>
        <begin position="50"/>
        <end position="64"/>
    </location>
</feature>
<dbReference type="WBParaSite" id="TASK_0000960701-mRNA-1">
    <property type="protein sequence ID" value="TASK_0000960701-mRNA-1"/>
    <property type="gene ID" value="TASK_0000960701"/>
</dbReference>
<protein>
    <submittedName>
        <fullName evidence="4">Ovule protein</fullName>
    </submittedName>
</protein>
<feature type="compositionally biased region" description="Polar residues" evidence="1">
    <location>
        <begin position="19"/>
        <end position="38"/>
    </location>
</feature>
<feature type="compositionally biased region" description="Low complexity" evidence="1">
    <location>
        <begin position="73"/>
        <end position="92"/>
    </location>
</feature>
<feature type="region of interest" description="Disordered" evidence="1">
    <location>
        <begin position="1"/>
        <end position="92"/>
    </location>
</feature>